<comment type="caution">
    <text evidence="1">The sequence shown here is derived from an EMBL/GenBank/DDBJ whole genome shotgun (WGS) entry which is preliminary data.</text>
</comment>
<evidence type="ECO:0000313" key="1">
    <source>
        <dbReference type="EMBL" id="ORX58404.1"/>
    </source>
</evidence>
<proteinExistence type="predicted"/>
<reference evidence="1 2" key="2">
    <citation type="submission" date="2016-08" db="EMBL/GenBank/DDBJ databases">
        <title>Pervasive Adenine N6-methylation of Active Genes in Fungi.</title>
        <authorList>
            <consortium name="DOE Joint Genome Institute"/>
            <person name="Mondo S.J."/>
            <person name="Dannebaum R.O."/>
            <person name="Kuo R.C."/>
            <person name="Labutti K."/>
            <person name="Haridas S."/>
            <person name="Kuo A."/>
            <person name="Salamov A."/>
            <person name="Ahrendt S.R."/>
            <person name="Lipzen A."/>
            <person name="Sullivan W."/>
            <person name="Andreopoulos W.B."/>
            <person name="Clum A."/>
            <person name="Lindquist E."/>
            <person name="Daum C."/>
            <person name="Ramamoorthy G.K."/>
            <person name="Gryganskyi A."/>
            <person name="Culley D."/>
            <person name="Magnuson J.K."/>
            <person name="James T.Y."/>
            <person name="O'Malley M.A."/>
            <person name="Stajich J.E."/>
            <person name="Spatafora J.W."/>
            <person name="Visel A."/>
            <person name="Grigoriev I.V."/>
        </authorList>
    </citation>
    <scope>NUCLEOTIDE SEQUENCE [LARGE SCALE GENOMIC DNA]</scope>
    <source>
        <strain evidence="2">finn</strain>
    </source>
</reference>
<dbReference type="EMBL" id="MCFH01000004">
    <property type="protein sequence ID" value="ORX58404.1"/>
    <property type="molecule type" value="Genomic_DNA"/>
</dbReference>
<accession>A0A1Y1VJX9</accession>
<dbReference type="OrthoDB" id="10596865at2759"/>
<protein>
    <submittedName>
        <fullName evidence="1">Uncharacterized protein</fullName>
    </submittedName>
</protein>
<sequence length="195" mass="22418">MNKDESLVKEKSNNIDEIKEYALAKESEISQYNTETLEKNKHKVIKLFKLVKNMNSIIGNVNVKEYLSNGKVQYGKDIEKIKLNSDKDGKLIKEKDTNGNLVPVSIPITVNGEEKAISVKDLIPNLKNLEGKEFDDEFSQLYDIYIPSPEDVYVQMSNDDNFDKSLKSLISEINDYDDIENIKDFNNFPENVQMQ</sequence>
<name>A0A1Y1VJX9_9FUNG</name>
<dbReference type="AlphaFoldDB" id="A0A1Y1VJX9"/>
<dbReference type="Proteomes" id="UP000193719">
    <property type="component" value="Unassembled WGS sequence"/>
</dbReference>
<evidence type="ECO:0000313" key="2">
    <source>
        <dbReference type="Proteomes" id="UP000193719"/>
    </source>
</evidence>
<reference evidence="1 2" key="1">
    <citation type="submission" date="2016-08" db="EMBL/GenBank/DDBJ databases">
        <title>Genomes of anaerobic fungi encode conserved fungal cellulosomes for biomass hydrolysis.</title>
        <authorList>
            <consortium name="DOE Joint Genome Institute"/>
            <person name="Haitjema C.H."/>
            <person name="Gilmore S.P."/>
            <person name="Henske J.K."/>
            <person name="Solomon K.V."/>
            <person name="De Groot R."/>
            <person name="Kuo A."/>
            <person name="Mondo S.J."/>
            <person name="Salamov A.A."/>
            <person name="Labutti K."/>
            <person name="Zhao Z."/>
            <person name="Chiniquy J."/>
            <person name="Barry K."/>
            <person name="Brewer H.M."/>
            <person name="Purvine S.O."/>
            <person name="Wright A.T."/>
            <person name="Boxma B."/>
            <person name="Van Alen T."/>
            <person name="Hackstein J.H."/>
            <person name="Baker S.E."/>
            <person name="Grigoriev I.V."/>
            <person name="O'Malley M.A."/>
        </authorList>
    </citation>
    <scope>NUCLEOTIDE SEQUENCE [LARGE SCALE GENOMIC DNA]</scope>
    <source>
        <strain evidence="2">finn</strain>
    </source>
</reference>
<gene>
    <name evidence="1" type="ORF">BCR36DRAFT_366619</name>
</gene>
<organism evidence="1 2">
    <name type="scientific">Piromyces finnis</name>
    <dbReference type="NCBI Taxonomy" id="1754191"/>
    <lineage>
        <taxon>Eukaryota</taxon>
        <taxon>Fungi</taxon>
        <taxon>Fungi incertae sedis</taxon>
        <taxon>Chytridiomycota</taxon>
        <taxon>Chytridiomycota incertae sedis</taxon>
        <taxon>Neocallimastigomycetes</taxon>
        <taxon>Neocallimastigales</taxon>
        <taxon>Neocallimastigaceae</taxon>
        <taxon>Piromyces</taxon>
    </lineage>
</organism>
<keyword evidence="2" id="KW-1185">Reference proteome</keyword>